<proteinExistence type="predicted"/>
<accession>A0A2H1GGW5</accession>
<dbReference type="GO" id="GO:0005634">
    <property type="term" value="C:nucleus"/>
    <property type="evidence" value="ECO:0007669"/>
    <property type="project" value="UniProtKB-SubCell"/>
</dbReference>
<dbReference type="InterPro" id="IPR008906">
    <property type="entry name" value="HATC_C_dom"/>
</dbReference>
<dbReference type="EMBL" id="LT854257">
    <property type="protein sequence ID" value="SMR52787.1"/>
    <property type="molecule type" value="Genomic_DNA"/>
</dbReference>
<evidence type="ECO:0000313" key="9">
    <source>
        <dbReference type="Proteomes" id="UP000245764"/>
    </source>
</evidence>
<dbReference type="GO" id="GO:0046983">
    <property type="term" value="F:protein dimerization activity"/>
    <property type="evidence" value="ECO:0007669"/>
    <property type="project" value="InterPro"/>
</dbReference>
<feature type="compositionally biased region" description="Polar residues" evidence="6">
    <location>
        <begin position="97"/>
        <end position="110"/>
    </location>
</feature>
<organism evidence="8 9">
    <name type="scientific">Zymoseptoria tritici ST99CH_1E4</name>
    <dbReference type="NCBI Taxonomy" id="1276532"/>
    <lineage>
        <taxon>Eukaryota</taxon>
        <taxon>Fungi</taxon>
        <taxon>Dikarya</taxon>
        <taxon>Ascomycota</taxon>
        <taxon>Pezizomycotina</taxon>
        <taxon>Dothideomycetes</taxon>
        <taxon>Dothideomycetidae</taxon>
        <taxon>Mycosphaerellales</taxon>
        <taxon>Mycosphaerellaceae</taxon>
        <taxon>Zymoseptoria</taxon>
    </lineage>
</organism>
<evidence type="ECO:0000256" key="4">
    <source>
        <dbReference type="ARBA" id="ARBA00022833"/>
    </source>
</evidence>
<dbReference type="InterPro" id="IPR012337">
    <property type="entry name" value="RNaseH-like_sf"/>
</dbReference>
<evidence type="ECO:0000256" key="6">
    <source>
        <dbReference type="SAM" id="MobiDB-lite"/>
    </source>
</evidence>
<keyword evidence="3" id="KW-0863">Zinc-finger</keyword>
<name>A0A2H1GGW5_ZYMTR</name>
<evidence type="ECO:0000259" key="7">
    <source>
        <dbReference type="Pfam" id="PF05699"/>
    </source>
</evidence>
<gene>
    <name evidence="8" type="ORF">ZT1E4_G6062</name>
</gene>
<keyword evidence="2" id="KW-0479">Metal-binding</keyword>
<evidence type="ECO:0000313" key="8">
    <source>
        <dbReference type="EMBL" id="SMR52787.1"/>
    </source>
</evidence>
<reference evidence="9" key="1">
    <citation type="submission" date="2017-05" db="EMBL/GenBank/DDBJ databases">
        <authorList>
            <person name="Song R."/>
            <person name="Chenine A.L."/>
            <person name="Ruprecht R.M."/>
        </authorList>
    </citation>
    <scope>NUCLEOTIDE SEQUENCE [LARGE SCALE GENOMIC DNA]</scope>
</reference>
<sequence>MEVIAQFPEAAELNQEQHFRANINLAWKKLDAYYTLTDNTPVYVAAVVLHPRYNIAWLRKQWSSRTAWIAHAEAELKAMWADYSQKPDIFNGDDDTITPSQSASQPQPRTTGRRHNRVLDQEPSDFAAMAGSSDEERAKERRPAATLDEQWSLYTSLNSDYHVDDPYAWWWKKRFEWPQLTRMALDILTTPPMSDEPERLFSATGLMVTDRRNRLKEDTIAASASLRSWTREGAILWAQFKPEVMLVDAMAG</sequence>
<keyword evidence="5" id="KW-0539">Nucleus</keyword>
<comment type="subcellular location">
    <subcellularLocation>
        <location evidence="1">Nucleus</location>
    </subcellularLocation>
</comment>
<feature type="domain" description="HAT C-terminal dimerisation" evidence="7">
    <location>
        <begin position="165"/>
        <end position="229"/>
    </location>
</feature>
<evidence type="ECO:0000256" key="1">
    <source>
        <dbReference type="ARBA" id="ARBA00004123"/>
    </source>
</evidence>
<dbReference type="GO" id="GO:0008270">
    <property type="term" value="F:zinc ion binding"/>
    <property type="evidence" value="ECO:0007669"/>
    <property type="project" value="UniProtKB-KW"/>
</dbReference>
<keyword evidence="4" id="KW-0862">Zinc</keyword>
<evidence type="ECO:0000256" key="2">
    <source>
        <dbReference type="ARBA" id="ARBA00022723"/>
    </source>
</evidence>
<evidence type="ECO:0000256" key="5">
    <source>
        <dbReference type="ARBA" id="ARBA00023242"/>
    </source>
</evidence>
<dbReference type="PANTHER" id="PTHR46481">
    <property type="entry name" value="ZINC FINGER BED DOMAIN-CONTAINING PROTEIN 4"/>
    <property type="match status" value="1"/>
</dbReference>
<evidence type="ECO:0000256" key="3">
    <source>
        <dbReference type="ARBA" id="ARBA00022771"/>
    </source>
</evidence>
<dbReference type="AlphaFoldDB" id="A0A2H1GGW5"/>
<dbReference type="SUPFAM" id="SSF53098">
    <property type="entry name" value="Ribonuclease H-like"/>
    <property type="match status" value="1"/>
</dbReference>
<dbReference type="Pfam" id="PF05699">
    <property type="entry name" value="Dimer_Tnp_hAT"/>
    <property type="match status" value="1"/>
</dbReference>
<protein>
    <recommendedName>
        <fullName evidence="7">HAT C-terminal dimerisation domain-containing protein</fullName>
    </recommendedName>
</protein>
<feature type="region of interest" description="Disordered" evidence="6">
    <location>
        <begin position="91"/>
        <end position="142"/>
    </location>
</feature>
<dbReference type="PANTHER" id="PTHR46481:SF10">
    <property type="entry name" value="ZINC FINGER BED DOMAIN-CONTAINING PROTEIN 39"/>
    <property type="match status" value="1"/>
</dbReference>
<dbReference type="InterPro" id="IPR052035">
    <property type="entry name" value="ZnF_BED_domain_contain"/>
</dbReference>
<dbReference type="Proteomes" id="UP000245764">
    <property type="component" value="Chromosome 5"/>
</dbReference>